<protein>
    <submittedName>
        <fullName evidence="1">Uncharacterized protein</fullName>
    </submittedName>
</protein>
<evidence type="ECO:0000313" key="2">
    <source>
        <dbReference type="Proteomes" id="UP001164286"/>
    </source>
</evidence>
<keyword evidence="2" id="KW-1185">Reference proteome</keyword>
<organism evidence="1 2">
    <name type="scientific">Dioszegia hungarica</name>
    <dbReference type="NCBI Taxonomy" id="4972"/>
    <lineage>
        <taxon>Eukaryota</taxon>
        <taxon>Fungi</taxon>
        <taxon>Dikarya</taxon>
        <taxon>Basidiomycota</taxon>
        <taxon>Agaricomycotina</taxon>
        <taxon>Tremellomycetes</taxon>
        <taxon>Tremellales</taxon>
        <taxon>Bulleribasidiaceae</taxon>
        <taxon>Dioszegia</taxon>
    </lineage>
</organism>
<evidence type="ECO:0000313" key="1">
    <source>
        <dbReference type="EMBL" id="KAI9635519.1"/>
    </source>
</evidence>
<dbReference type="EMBL" id="JAKWFO010000005">
    <property type="protein sequence ID" value="KAI9635519.1"/>
    <property type="molecule type" value="Genomic_DNA"/>
</dbReference>
<reference evidence="1" key="1">
    <citation type="journal article" date="2022" name="G3 (Bethesda)">
        <title>High quality genome of the basidiomycete yeast Dioszegia hungarica PDD-24b-2 isolated from cloud water.</title>
        <authorList>
            <person name="Jarrige D."/>
            <person name="Haridas S."/>
            <person name="Bleykasten-Grosshans C."/>
            <person name="Joly M."/>
            <person name="Nadalig T."/>
            <person name="Sancelme M."/>
            <person name="Vuilleumier S."/>
            <person name="Grigoriev I.V."/>
            <person name="Amato P."/>
            <person name="Bringel F."/>
        </authorList>
    </citation>
    <scope>NUCLEOTIDE SEQUENCE</scope>
    <source>
        <strain evidence="1">PDD-24b-2</strain>
    </source>
</reference>
<name>A0AA38LVC4_9TREE</name>
<sequence>MTTTQAKQNPIMTGLGAGFDMFDRMPLWQKRTAGYAWLGLTAFVFRRAHLAGVLLPLVKPEPLTRRMKVWSTAAIGIGILTHIPVGLVLESAPHPGETLADFLASRKPRVVACATLGLGTFILRRVNLIGGILPWSYPLLSRIGDGFWLAAALGYAGQWLAPRLAPAPALIMIHPAFLPYQLRRALQAVPHPGESLYDFLASKRIKASTIARDVSFGAILALISAKPLAQLGVFRYGRLRNAVAGLAFAGFWATVHATFLRGETTWQHHFGEMEDAHRGCARFGEYQEPLRIAVPIEANFPMLALRVYI</sequence>
<comment type="caution">
    <text evidence="1">The sequence shown here is derived from an EMBL/GenBank/DDBJ whole genome shotgun (WGS) entry which is preliminary data.</text>
</comment>
<dbReference type="Proteomes" id="UP001164286">
    <property type="component" value="Unassembled WGS sequence"/>
</dbReference>
<proteinExistence type="predicted"/>
<accession>A0AA38LVC4</accession>
<dbReference type="GeneID" id="77732037"/>
<dbReference type="AlphaFoldDB" id="A0AA38LVC4"/>
<dbReference type="RefSeq" id="XP_052945296.1">
    <property type="nucleotide sequence ID" value="XM_053092832.1"/>
</dbReference>
<gene>
    <name evidence="1" type="ORF">MKK02DRAFT_44209</name>
</gene>